<dbReference type="EMBL" id="CARXXK010000003">
    <property type="protein sequence ID" value="CAI6362546.1"/>
    <property type="molecule type" value="Genomic_DNA"/>
</dbReference>
<evidence type="ECO:0000256" key="1">
    <source>
        <dbReference type="SAM" id="MobiDB-lite"/>
    </source>
</evidence>
<feature type="compositionally biased region" description="Basic residues" evidence="1">
    <location>
        <begin position="1"/>
        <end position="10"/>
    </location>
</feature>
<dbReference type="Gene3D" id="2.30.30.140">
    <property type="match status" value="1"/>
</dbReference>
<dbReference type="SUPFAM" id="SSF54160">
    <property type="entry name" value="Chromo domain-like"/>
    <property type="match status" value="1"/>
</dbReference>
<keyword evidence="4" id="KW-1185">Reference proteome</keyword>
<organism evidence="3 4">
    <name type="scientific">Macrosiphum euphorbiae</name>
    <name type="common">potato aphid</name>
    <dbReference type="NCBI Taxonomy" id="13131"/>
    <lineage>
        <taxon>Eukaryota</taxon>
        <taxon>Metazoa</taxon>
        <taxon>Ecdysozoa</taxon>
        <taxon>Arthropoda</taxon>
        <taxon>Hexapoda</taxon>
        <taxon>Insecta</taxon>
        <taxon>Pterygota</taxon>
        <taxon>Neoptera</taxon>
        <taxon>Paraneoptera</taxon>
        <taxon>Hemiptera</taxon>
        <taxon>Sternorrhyncha</taxon>
        <taxon>Aphidomorpha</taxon>
        <taxon>Aphidoidea</taxon>
        <taxon>Aphididae</taxon>
        <taxon>Macrosiphini</taxon>
        <taxon>Macrosiphum</taxon>
    </lineage>
</organism>
<comment type="caution">
    <text evidence="3">The sequence shown here is derived from an EMBL/GenBank/DDBJ whole genome shotgun (WGS) entry which is preliminary data.</text>
</comment>
<reference evidence="3 4" key="1">
    <citation type="submission" date="2023-01" db="EMBL/GenBank/DDBJ databases">
        <authorList>
            <person name="Whitehead M."/>
        </authorList>
    </citation>
    <scope>NUCLEOTIDE SEQUENCE [LARGE SCALE GENOMIC DNA]</scope>
</reference>
<accession>A0AAV0X4B3</accession>
<dbReference type="InterPro" id="IPR016197">
    <property type="entry name" value="Chromo-like_dom_sf"/>
</dbReference>
<dbReference type="Pfam" id="PF11717">
    <property type="entry name" value="Tudor-knot"/>
    <property type="match status" value="1"/>
</dbReference>
<evidence type="ECO:0000313" key="3">
    <source>
        <dbReference type="EMBL" id="CAI6362546.1"/>
    </source>
</evidence>
<evidence type="ECO:0000313" key="4">
    <source>
        <dbReference type="Proteomes" id="UP001160148"/>
    </source>
</evidence>
<gene>
    <name evidence="3" type="ORF">MEUPH1_LOCUS17606</name>
</gene>
<dbReference type="AlphaFoldDB" id="A0AAV0X4B3"/>
<feature type="region of interest" description="Disordered" evidence="1">
    <location>
        <begin position="1"/>
        <end position="26"/>
    </location>
</feature>
<feature type="domain" description="Tudor-knot" evidence="2">
    <location>
        <begin position="51"/>
        <end position="98"/>
    </location>
</feature>
<evidence type="ECO:0000259" key="2">
    <source>
        <dbReference type="Pfam" id="PF11717"/>
    </source>
</evidence>
<dbReference type="InterPro" id="IPR025995">
    <property type="entry name" value="Tudor-knot"/>
</dbReference>
<protein>
    <recommendedName>
        <fullName evidence="2">Tudor-knot domain-containing protein</fullName>
    </recommendedName>
</protein>
<sequence>MPPRSRKKASKPAQPAKPTKKPKLGSETMELICAMIGVTEPEKPPQVRGRFKPGEKVYCEWDGIYYRGNILKRLTGKNYYSIHYWKFTKRWDMPVNQKALLRFDTRDNDKYVKKYNAFSRKVKKEKKKIIDKIMSNVEKGIPIIPIDILPFDPKKCKVMVREDGTIYNLPRDSITTILPEIEVESPPVNNESSEQEENVQPSISSAVSGNDLNPESSSLSPILEEVQESKTDSTQNYDTYSTKEKVAIDFLAKNMTKNKYQNNFIQNYEDFTSNYKSNLNPLETAGSSEITTTAYNKRKTNDFDADSFDVYGSIKKIKSLKKKSSTDDLEQDIIDSHLDLASDNSSFGSEKLDQTEPNNSSIQTTILINHLENKNINALVWHPLKYNTTKDY</sequence>
<feature type="region of interest" description="Disordered" evidence="1">
    <location>
        <begin position="184"/>
        <end position="219"/>
    </location>
</feature>
<name>A0AAV0X4B3_9HEMI</name>
<feature type="compositionally biased region" description="Polar residues" evidence="1">
    <location>
        <begin position="202"/>
        <end position="213"/>
    </location>
</feature>
<proteinExistence type="predicted"/>
<dbReference type="GO" id="GO:0005694">
    <property type="term" value="C:chromosome"/>
    <property type="evidence" value="ECO:0007669"/>
    <property type="project" value="UniProtKB-ARBA"/>
</dbReference>
<dbReference type="Proteomes" id="UP001160148">
    <property type="component" value="Unassembled WGS sequence"/>
</dbReference>